<accession>A0A6J7WV49</accession>
<name>A0A6J7WV49_9CAUD</name>
<protein>
    <recommendedName>
        <fullName evidence="2">Holliday junction nuclease RuvC</fullName>
    </recommendedName>
</protein>
<organism evidence="1">
    <name type="scientific">uncultured Caudovirales phage</name>
    <dbReference type="NCBI Taxonomy" id="2100421"/>
    <lineage>
        <taxon>Viruses</taxon>
        <taxon>Duplodnaviria</taxon>
        <taxon>Heunggongvirae</taxon>
        <taxon>Uroviricota</taxon>
        <taxon>Caudoviricetes</taxon>
        <taxon>Peduoviridae</taxon>
        <taxon>Maltschvirus</taxon>
        <taxon>Maltschvirus maltsch</taxon>
    </lineage>
</organism>
<evidence type="ECO:0000313" key="1">
    <source>
        <dbReference type="EMBL" id="CAB5221836.1"/>
    </source>
</evidence>
<evidence type="ECO:0008006" key="2">
    <source>
        <dbReference type="Google" id="ProtNLM"/>
    </source>
</evidence>
<dbReference type="GO" id="GO:0003676">
    <property type="term" value="F:nucleic acid binding"/>
    <property type="evidence" value="ECO:0007669"/>
    <property type="project" value="InterPro"/>
</dbReference>
<dbReference type="InterPro" id="IPR012337">
    <property type="entry name" value="RNaseH-like_sf"/>
</dbReference>
<gene>
    <name evidence="1" type="ORF">UFOVP359_93</name>
</gene>
<dbReference type="Gene3D" id="3.30.420.10">
    <property type="entry name" value="Ribonuclease H-like superfamily/Ribonuclease H"/>
    <property type="match status" value="1"/>
</dbReference>
<sequence length="189" mass="20824">MSLAQLKKSNAHKVLGIDASTASLAFCLFENDKPVKFGKMPIVGADIYDKVKDAHRKSEAIASLVEPDYVAVESAIMVRSADAGLKIAMIVGASLASLLKPETKVITVAPIQWQSFIGNNNPTKADKANIRLEFPGKTDSWYKGKIRENRKQKTMDYFNNKFNISVTDNDTGDAIGIAYYAYNKLTERS</sequence>
<dbReference type="EMBL" id="LR798295">
    <property type="protein sequence ID" value="CAB5221836.1"/>
    <property type="molecule type" value="Genomic_DNA"/>
</dbReference>
<dbReference type="SUPFAM" id="SSF53098">
    <property type="entry name" value="Ribonuclease H-like"/>
    <property type="match status" value="1"/>
</dbReference>
<proteinExistence type="predicted"/>
<reference evidence="1" key="1">
    <citation type="submission" date="2020-05" db="EMBL/GenBank/DDBJ databases">
        <authorList>
            <person name="Chiriac C."/>
            <person name="Salcher M."/>
            <person name="Ghai R."/>
            <person name="Kavagutti S V."/>
        </authorList>
    </citation>
    <scope>NUCLEOTIDE SEQUENCE</scope>
</reference>
<dbReference type="InterPro" id="IPR036397">
    <property type="entry name" value="RNaseH_sf"/>
</dbReference>